<comment type="caution">
    <text evidence="2">The sequence shown here is derived from an EMBL/GenBank/DDBJ whole genome shotgun (WGS) entry which is preliminary data.</text>
</comment>
<keyword evidence="3" id="KW-1185">Reference proteome</keyword>
<reference evidence="2" key="1">
    <citation type="submission" date="2020-05" db="EMBL/GenBank/DDBJ databases">
        <title>Mycena genomes resolve the evolution of fungal bioluminescence.</title>
        <authorList>
            <person name="Tsai I.J."/>
        </authorList>
    </citation>
    <scope>NUCLEOTIDE SEQUENCE</scope>
    <source>
        <strain evidence="2">171206Taipei</strain>
    </source>
</reference>
<feature type="compositionally biased region" description="Polar residues" evidence="1">
    <location>
        <begin position="271"/>
        <end position="299"/>
    </location>
</feature>
<dbReference type="GeneID" id="59343739"/>
<feature type="compositionally biased region" description="Low complexity" evidence="1">
    <location>
        <begin position="195"/>
        <end position="210"/>
    </location>
</feature>
<evidence type="ECO:0000313" key="2">
    <source>
        <dbReference type="EMBL" id="KAF7306496.1"/>
    </source>
</evidence>
<feature type="compositionally biased region" description="Polar residues" evidence="1">
    <location>
        <begin position="174"/>
        <end position="185"/>
    </location>
</feature>
<proteinExistence type="predicted"/>
<accession>A0A8H6W847</accession>
<evidence type="ECO:0000313" key="3">
    <source>
        <dbReference type="Proteomes" id="UP000636479"/>
    </source>
</evidence>
<name>A0A8H6W847_9AGAR</name>
<feature type="compositionally biased region" description="Low complexity" evidence="1">
    <location>
        <begin position="237"/>
        <end position="252"/>
    </location>
</feature>
<evidence type="ECO:0000256" key="1">
    <source>
        <dbReference type="SAM" id="MobiDB-lite"/>
    </source>
</evidence>
<dbReference type="RefSeq" id="XP_037221515.1">
    <property type="nucleotide sequence ID" value="XM_037361223.1"/>
</dbReference>
<dbReference type="EMBL" id="JACAZF010000004">
    <property type="protein sequence ID" value="KAF7306496.1"/>
    <property type="molecule type" value="Genomic_DNA"/>
</dbReference>
<feature type="compositionally biased region" description="Basic and acidic residues" evidence="1">
    <location>
        <begin position="50"/>
        <end position="60"/>
    </location>
</feature>
<organism evidence="2 3">
    <name type="scientific">Mycena indigotica</name>
    <dbReference type="NCBI Taxonomy" id="2126181"/>
    <lineage>
        <taxon>Eukaryota</taxon>
        <taxon>Fungi</taxon>
        <taxon>Dikarya</taxon>
        <taxon>Basidiomycota</taxon>
        <taxon>Agaricomycotina</taxon>
        <taxon>Agaricomycetes</taxon>
        <taxon>Agaricomycetidae</taxon>
        <taxon>Agaricales</taxon>
        <taxon>Marasmiineae</taxon>
        <taxon>Mycenaceae</taxon>
        <taxon>Mycena</taxon>
    </lineage>
</organism>
<dbReference type="Proteomes" id="UP000636479">
    <property type="component" value="Unassembled WGS sequence"/>
</dbReference>
<feature type="compositionally biased region" description="Low complexity" evidence="1">
    <location>
        <begin position="129"/>
        <end position="165"/>
    </location>
</feature>
<feature type="compositionally biased region" description="Pro residues" evidence="1">
    <location>
        <begin position="83"/>
        <end position="97"/>
    </location>
</feature>
<feature type="region of interest" description="Disordered" evidence="1">
    <location>
        <begin position="28"/>
        <end position="299"/>
    </location>
</feature>
<dbReference type="AlphaFoldDB" id="A0A8H6W847"/>
<dbReference type="OrthoDB" id="3023654at2759"/>
<feature type="region of interest" description="Disordered" evidence="1">
    <location>
        <begin position="359"/>
        <end position="389"/>
    </location>
</feature>
<protein>
    <submittedName>
        <fullName evidence="2">Uncharacterized protein</fullName>
    </submittedName>
</protein>
<gene>
    <name evidence="2" type="ORF">MIND_00440900</name>
</gene>
<sequence length="524" mass="57136">MFANSNASRSFTSLTIDEIRWLNASRAFGEDEDLASPIDPVKPKSPKNARYTDNRRRSILLDDFLGSSNPLGRKTRNTSSRPETPPSSPDEPLPATPPRNGFYSATPSIQEEETVPASPRPTEWLYRQPRSPSSLSRSPSSLSRTPSSISRSASSTRSVTPTPSRMRTRPHTPNAVTEMNKSPFYSTVVPPSPRSPSIRTRPSTPSRSSPNLLEFRGSPRTKASRPQLLPIHRERSGSASSLSTNSSTSSLPRTPPSPSLYSQHYPLPETRATTPTRSILAQSPKRSASISTKHSTSKSVKFNEFISRGDHQATVGDGAVRGEEWNSRLVEGFDVDVDVFGSAPVAQPTKGLKRFLTMGRSRTKHKSRPEISGPFALSATTPTGTPTHHPPDAETQSLFGVGFAPSSPFRYRAPPSASASVSSFLATSSEDAHAPRSKKAYLFNSDELGAVPENRFFSAPSASKATSFADLRHRHHHVHTRDASAPVLHMHTLPSMESFRSAKSTRSCSHNRLRGWLGRIGIGA</sequence>